<dbReference type="PROSITE" id="PS00659">
    <property type="entry name" value="GLYCOSYL_HYDROL_F5"/>
    <property type="match status" value="1"/>
</dbReference>
<evidence type="ECO:0000256" key="2">
    <source>
        <dbReference type="ARBA" id="ARBA00022729"/>
    </source>
</evidence>
<evidence type="ECO:0000256" key="3">
    <source>
        <dbReference type="ARBA" id="ARBA00022801"/>
    </source>
</evidence>
<comment type="catalytic activity">
    <reaction evidence="1 8">
        <text>Endohydrolysis of (1-&gt;4)-beta-D-glucosidic linkages in cellulose, lichenin and cereal beta-D-glucans.</text>
        <dbReference type="EC" id="3.2.1.4"/>
    </reaction>
</comment>
<dbReference type="GO" id="GO:0030247">
    <property type="term" value="F:polysaccharide binding"/>
    <property type="evidence" value="ECO:0007669"/>
    <property type="project" value="UniProtKB-UniRule"/>
</dbReference>
<dbReference type="PROSITE" id="PS51173">
    <property type="entry name" value="CBM2"/>
    <property type="match status" value="1"/>
</dbReference>
<evidence type="ECO:0000313" key="12">
    <source>
        <dbReference type="Proteomes" id="UP000007842"/>
    </source>
</evidence>
<keyword evidence="5 8" id="KW-0119">Carbohydrate metabolism</keyword>
<dbReference type="InterPro" id="IPR017853">
    <property type="entry name" value="GH"/>
</dbReference>
<comment type="similarity">
    <text evidence="8">Belongs to the glycosyl hydrolase 5 (cellulase A) family.</text>
</comment>
<feature type="chain" id="PRO_5038878384" description="Endoglucanase" evidence="9">
    <location>
        <begin position="25"/>
        <end position="486"/>
    </location>
</feature>
<gene>
    <name evidence="11" type="ordered locus">SCATT_p16620</name>
</gene>
<dbReference type="InterPro" id="IPR001919">
    <property type="entry name" value="CBD2"/>
</dbReference>
<evidence type="ECO:0000256" key="4">
    <source>
        <dbReference type="ARBA" id="ARBA00023001"/>
    </source>
</evidence>
<keyword evidence="11" id="KW-0614">Plasmid</keyword>
<keyword evidence="12" id="KW-1185">Reference proteome</keyword>
<accession>G8XHL8</accession>
<dbReference type="RefSeq" id="WP_014150540.1">
    <property type="nucleotide sequence ID" value="NC_016113.1"/>
</dbReference>
<evidence type="ECO:0000256" key="6">
    <source>
        <dbReference type="ARBA" id="ARBA00023295"/>
    </source>
</evidence>
<dbReference type="KEGG" id="scy:SCATT_p16620"/>
<geneLocation type="plasmid" evidence="11 12">
    <name>pSCATT</name>
</geneLocation>
<dbReference type="AlphaFoldDB" id="F8JK10"/>
<dbReference type="Gene3D" id="2.60.40.290">
    <property type="match status" value="1"/>
</dbReference>
<dbReference type="EMBL" id="CP003229">
    <property type="protein sequence ID" value="AEW99855.1"/>
    <property type="molecule type" value="Genomic_DNA"/>
</dbReference>
<sequence length="486" mass="50000">MSSRTILAVAAAGTAALAATLVPAAAPAAANTAPGSAATGIACSVDYRTSDWGGGFTAGVTITDTGTTAISGWTLTYAYSGDQTLQNGWNGTWSQSGKNITVTNPAWAPTIAAGGNYATSANFSYSGPNTAPTAFAVNGTPCGGTAPSAGAPQLHVSGNQLADSSGKTITLHGVNRSGAEFSCVQGTGIFDGPTDQTSVTAMTSWHISAVRVPLNEDCWLGLPDVNSAYAGGNYINAVKSYVSLLERNGLDVILDLHWTDGVYTGPSSGCSSTTATCQKPMPDAAEAVPFWTSVANAFKGDDAVLFDLFNEPYPERATGSEASGWNCWLDGGTCPGIGYQVAGMQTLVDAVRGTGADNVVMLGGLAYANDLTSWLDHEPTDPDHNLVASWHSYNFNSCADDTCWADQIAPVAARVPLVTGELGENDCGTGYLGSLLPWLDTHGVSYLAWTWNTWDCSSGPALISDYDGTATAYGAGYKAHLAALAG</sequence>
<keyword evidence="4 8" id="KW-0136">Cellulose degradation</keyword>
<evidence type="ECO:0000256" key="7">
    <source>
        <dbReference type="ARBA" id="ARBA00023326"/>
    </source>
</evidence>
<dbReference type="EC" id="3.2.1.4" evidence="8"/>
<dbReference type="PANTHER" id="PTHR34142">
    <property type="entry name" value="ENDO-BETA-1,4-GLUCANASE A"/>
    <property type="match status" value="1"/>
</dbReference>
<evidence type="ECO:0000259" key="10">
    <source>
        <dbReference type="PROSITE" id="PS51173"/>
    </source>
</evidence>
<feature type="signal peptide" evidence="9">
    <location>
        <begin position="1"/>
        <end position="24"/>
    </location>
</feature>
<dbReference type="KEGG" id="sct:SCAT_p0083"/>
<organism evidence="11 12">
    <name type="scientific">Streptantibioticus cattleyicolor (strain ATCC 35852 / DSM 46488 / JCM 4925 / NBRC 14057 / NRRL 8057)</name>
    <name type="common">Streptomyces cattleya</name>
    <dbReference type="NCBI Taxonomy" id="1003195"/>
    <lineage>
        <taxon>Bacteria</taxon>
        <taxon>Bacillati</taxon>
        <taxon>Actinomycetota</taxon>
        <taxon>Actinomycetes</taxon>
        <taxon>Kitasatosporales</taxon>
        <taxon>Streptomycetaceae</taxon>
        <taxon>Streptantibioticus</taxon>
    </lineage>
</organism>
<dbReference type="SMART" id="SM00637">
    <property type="entry name" value="CBD_II"/>
    <property type="match status" value="1"/>
</dbReference>
<protein>
    <recommendedName>
        <fullName evidence="8">Endoglucanase</fullName>
        <ecNumber evidence="8">3.2.1.4</ecNumber>
    </recommendedName>
</protein>
<dbReference type="GO" id="GO:0008810">
    <property type="term" value="F:cellulase activity"/>
    <property type="evidence" value="ECO:0007669"/>
    <property type="project" value="UniProtKB-EC"/>
</dbReference>
<dbReference type="Pfam" id="PF00553">
    <property type="entry name" value="CBM_2"/>
    <property type="match status" value="1"/>
</dbReference>
<reference evidence="12" key="1">
    <citation type="submission" date="2011-12" db="EMBL/GenBank/DDBJ databases">
        <title>Complete genome sequence of Streptomyces cattleya strain DSM 46488.</title>
        <authorList>
            <person name="Ou H.-Y."/>
            <person name="Li P."/>
            <person name="Zhao C."/>
            <person name="O'Hagan D."/>
            <person name="Deng Z."/>
        </authorList>
    </citation>
    <scope>NUCLEOTIDE SEQUENCE [LARGE SCALE GENOMIC DNA]</scope>
    <source>
        <strain evidence="12">ATCC 35852 / DSM 46488 / JCM 4925 / NBRC 14057 / NRRL 8057</strain>
        <plasmid evidence="12">Plasmid pSCATT</plasmid>
    </source>
</reference>
<keyword evidence="6 8" id="KW-0326">Glycosidase</keyword>
<evidence type="ECO:0000256" key="8">
    <source>
        <dbReference type="RuleBase" id="RU361153"/>
    </source>
</evidence>
<dbReference type="HOGENOM" id="CLU_043519_0_0_11"/>
<evidence type="ECO:0000256" key="1">
    <source>
        <dbReference type="ARBA" id="ARBA00000966"/>
    </source>
</evidence>
<dbReference type="PANTHER" id="PTHR34142:SF1">
    <property type="entry name" value="GLYCOSIDE HYDROLASE FAMILY 5 DOMAIN-CONTAINING PROTEIN"/>
    <property type="match status" value="1"/>
</dbReference>
<keyword evidence="3 8" id="KW-0378">Hydrolase</keyword>
<dbReference type="SUPFAM" id="SSF51445">
    <property type="entry name" value="(Trans)glycosidases"/>
    <property type="match status" value="1"/>
</dbReference>
<dbReference type="PATRIC" id="fig|1003195.11.peg.75"/>
<feature type="domain" description="CBM2" evidence="10">
    <location>
        <begin position="36"/>
        <end position="145"/>
    </location>
</feature>
<keyword evidence="7 8" id="KW-0624">Polysaccharide degradation</keyword>
<dbReference type="OrthoDB" id="182870at2"/>
<proteinExistence type="inferred from homology"/>
<evidence type="ECO:0000313" key="11">
    <source>
        <dbReference type="EMBL" id="AEW99855.1"/>
    </source>
</evidence>
<dbReference type="Gene3D" id="3.20.20.80">
    <property type="entry name" value="Glycosidases"/>
    <property type="match status" value="1"/>
</dbReference>
<dbReference type="InterPro" id="IPR018087">
    <property type="entry name" value="Glyco_hydro_5_CS"/>
</dbReference>
<accession>F8JK10</accession>
<evidence type="ECO:0000256" key="9">
    <source>
        <dbReference type="SAM" id="SignalP"/>
    </source>
</evidence>
<dbReference type="InterPro" id="IPR001547">
    <property type="entry name" value="Glyco_hydro_5"/>
</dbReference>
<dbReference type="Pfam" id="PF00150">
    <property type="entry name" value="Cellulase"/>
    <property type="match status" value="1"/>
</dbReference>
<name>F8JK10_STREN</name>
<dbReference type="InterPro" id="IPR012291">
    <property type="entry name" value="CBM2_carb-bd_dom_sf"/>
</dbReference>
<evidence type="ECO:0000256" key="5">
    <source>
        <dbReference type="ARBA" id="ARBA00023277"/>
    </source>
</evidence>
<dbReference type="SUPFAM" id="SSF49384">
    <property type="entry name" value="Carbohydrate-binding domain"/>
    <property type="match status" value="1"/>
</dbReference>
<dbReference type="GO" id="GO:0030245">
    <property type="term" value="P:cellulose catabolic process"/>
    <property type="evidence" value="ECO:0007669"/>
    <property type="project" value="UniProtKB-KW"/>
</dbReference>
<dbReference type="InterPro" id="IPR008965">
    <property type="entry name" value="CBM2/CBM3_carb-bd_dom_sf"/>
</dbReference>
<keyword evidence="2 9" id="KW-0732">Signal</keyword>
<dbReference type="Proteomes" id="UP000007842">
    <property type="component" value="Plasmid pSCATT"/>
</dbReference>